<dbReference type="InterPro" id="IPR032675">
    <property type="entry name" value="LRR_dom_sf"/>
</dbReference>
<dbReference type="InterPro" id="IPR003591">
    <property type="entry name" value="Leu-rich_rpt_typical-subtyp"/>
</dbReference>
<dbReference type="GO" id="GO:0005615">
    <property type="term" value="C:extracellular space"/>
    <property type="evidence" value="ECO:0007669"/>
    <property type="project" value="TreeGrafter"/>
</dbReference>
<dbReference type="SUPFAM" id="SSF52058">
    <property type="entry name" value="L domain-like"/>
    <property type="match status" value="1"/>
</dbReference>
<dbReference type="EMBL" id="BPLR01004178">
    <property type="protein sequence ID" value="GIX92994.1"/>
    <property type="molecule type" value="Genomic_DNA"/>
</dbReference>
<reference evidence="3 4" key="1">
    <citation type="submission" date="2021-06" db="EMBL/GenBank/DDBJ databases">
        <title>Caerostris extrusa draft genome.</title>
        <authorList>
            <person name="Kono N."/>
            <person name="Arakawa K."/>
        </authorList>
    </citation>
    <scope>NUCLEOTIDE SEQUENCE [LARGE SCALE GENOMIC DNA]</scope>
</reference>
<dbReference type="InterPro" id="IPR001611">
    <property type="entry name" value="Leu-rich_rpt"/>
</dbReference>
<evidence type="ECO:0000256" key="2">
    <source>
        <dbReference type="ARBA" id="ARBA00022737"/>
    </source>
</evidence>
<evidence type="ECO:0000313" key="3">
    <source>
        <dbReference type="EMBL" id="GIX92994.1"/>
    </source>
</evidence>
<dbReference type="PANTHER" id="PTHR45712:SF22">
    <property type="entry name" value="INSULIN-LIKE GROWTH FACTOR-BINDING PROTEIN COMPLEX ACID LABILE SUBUNIT"/>
    <property type="match status" value="1"/>
</dbReference>
<comment type="caution">
    <text evidence="3">The sequence shown here is derived from an EMBL/GenBank/DDBJ whole genome shotgun (WGS) entry which is preliminary data.</text>
</comment>
<keyword evidence="1" id="KW-0433">Leucine-rich repeat</keyword>
<evidence type="ECO:0000313" key="4">
    <source>
        <dbReference type="Proteomes" id="UP001054945"/>
    </source>
</evidence>
<sequence length="241" mass="27674">MEVYIRYSTLQYLPQEVLKNVRIVALHLENTTLAQVFDESPESVEDLKQLNIVSIRALRGVIWEILEPLKNLRILNIYHNSVKTLGSDFSQYASKNLEQFNLYATETETIKPGVFADFPKLNEVAIFYGKLRTLTRDIFPTPWNGYSLFFTANQLSEIPTGLFSRMPNLQSLILSQNQLSTLPQDAFDGNFGGIRYLSLDGNPLKCDCLMKWVIIDKPEILNGKCEMPKDKQGKKFERSRN</sequence>
<gene>
    <name evidence="3" type="ORF">CEXT_349231</name>
</gene>
<organism evidence="3 4">
    <name type="scientific">Caerostris extrusa</name>
    <name type="common">Bark spider</name>
    <name type="synonym">Caerostris bankana</name>
    <dbReference type="NCBI Taxonomy" id="172846"/>
    <lineage>
        <taxon>Eukaryota</taxon>
        <taxon>Metazoa</taxon>
        <taxon>Ecdysozoa</taxon>
        <taxon>Arthropoda</taxon>
        <taxon>Chelicerata</taxon>
        <taxon>Arachnida</taxon>
        <taxon>Araneae</taxon>
        <taxon>Araneomorphae</taxon>
        <taxon>Entelegynae</taxon>
        <taxon>Araneoidea</taxon>
        <taxon>Araneidae</taxon>
        <taxon>Caerostris</taxon>
    </lineage>
</organism>
<dbReference type="SMART" id="SM00369">
    <property type="entry name" value="LRR_TYP"/>
    <property type="match status" value="2"/>
</dbReference>
<accession>A0AAV4P7H9</accession>
<protein>
    <submittedName>
        <fullName evidence="3">Uncharacterized protein</fullName>
    </submittedName>
</protein>
<evidence type="ECO:0000256" key="1">
    <source>
        <dbReference type="ARBA" id="ARBA00022614"/>
    </source>
</evidence>
<dbReference type="Gene3D" id="3.80.10.10">
    <property type="entry name" value="Ribonuclease Inhibitor"/>
    <property type="match status" value="2"/>
</dbReference>
<dbReference type="PROSITE" id="PS51450">
    <property type="entry name" value="LRR"/>
    <property type="match status" value="1"/>
</dbReference>
<dbReference type="InterPro" id="IPR050333">
    <property type="entry name" value="SLRP"/>
</dbReference>
<proteinExistence type="predicted"/>
<dbReference type="Pfam" id="PF13855">
    <property type="entry name" value="LRR_8"/>
    <property type="match status" value="1"/>
</dbReference>
<dbReference type="PANTHER" id="PTHR45712">
    <property type="entry name" value="AGAP008170-PA"/>
    <property type="match status" value="1"/>
</dbReference>
<dbReference type="AlphaFoldDB" id="A0AAV4P7H9"/>
<keyword evidence="2" id="KW-0677">Repeat</keyword>
<keyword evidence="4" id="KW-1185">Reference proteome</keyword>
<dbReference type="Proteomes" id="UP001054945">
    <property type="component" value="Unassembled WGS sequence"/>
</dbReference>
<name>A0AAV4P7H9_CAEEX</name>